<evidence type="ECO:0000256" key="4">
    <source>
        <dbReference type="ARBA" id="ARBA00022747"/>
    </source>
</evidence>
<evidence type="ECO:0000313" key="9">
    <source>
        <dbReference type="EMBL" id="ERJ30043.1"/>
    </source>
</evidence>
<evidence type="ECO:0000256" key="2">
    <source>
        <dbReference type="ARBA" id="ARBA00022679"/>
    </source>
</evidence>
<dbReference type="PANTHER" id="PTHR46098">
    <property type="entry name" value="TRNA (CYTOSINE(38)-C(5))-METHYLTRANSFERASE"/>
    <property type="match status" value="1"/>
</dbReference>
<dbReference type="GO" id="GO:0009307">
    <property type="term" value="P:DNA restriction-modification system"/>
    <property type="evidence" value="ECO:0007669"/>
    <property type="project" value="UniProtKB-KW"/>
</dbReference>
<dbReference type="SUPFAM" id="SSF53335">
    <property type="entry name" value="S-adenosyl-L-methionine-dependent methyltransferases"/>
    <property type="match status" value="1"/>
</dbReference>
<evidence type="ECO:0000256" key="1">
    <source>
        <dbReference type="ARBA" id="ARBA00022603"/>
    </source>
</evidence>
<evidence type="ECO:0000313" key="10">
    <source>
        <dbReference type="Proteomes" id="UP000016620"/>
    </source>
</evidence>
<gene>
    <name evidence="9" type="ORF">UNSWCS_144</name>
</gene>
<evidence type="ECO:0000256" key="5">
    <source>
        <dbReference type="ARBA" id="ARBA00047422"/>
    </source>
</evidence>
<dbReference type="InterPro" id="IPR018117">
    <property type="entry name" value="C5_DNA_meth_AS"/>
</dbReference>
<dbReference type="RefSeq" id="WP_021087306.1">
    <property type="nucleotide sequence ID" value="NZ_ANNG01000010.1"/>
</dbReference>
<keyword evidence="1 6" id="KW-0489">Methyltransferase</keyword>
<comment type="caution">
    <text evidence="9">The sequence shown here is derived from an EMBL/GenBank/DDBJ whole genome shotgun (WGS) entry which is preliminary data.</text>
</comment>
<dbReference type="PRINTS" id="PR00105">
    <property type="entry name" value="C5METTRFRASE"/>
</dbReference>
<dbReference type="Gene3D" id="3.40.50.150">
    <property type="entry name" value="Vaccinia Virus protein VP39"/>
    <property type="match status" value="1"/>
</dbReference>
<dbReference type="Gene3D" id="3.90.120.30">
    <property type="match status" value="1"/>
</dbReference>
<organism evidence="9 10">
    <name type="scientific">Campylobacter concisus UNSWCS</name>
    <dbReference type="NCBI Taxonomy" id="1242968"/>
    <lineage>
        <taxon>Bacteria</taxon>
        <taxon>Pseudomonadati</taxon>
        <taxon>Campylobacterota</taxon>
        <taxon>Epsilonproteobacteria</taxon>
        <taxon>Campylobacterales</taxon>
        <taxon>Campylobacteraceae</taxon>
        <taxon>Campylobacter</taxon>
    </lineage>
</organism>
<dbReference type="NCBIfam" id="TIGR00675">
    <property type="entry name" value="dcm"/>
    <property type="match status" value="1"/>
</dbReference>
<dbReference type="InterPro" id="IPR050750">
    <property type="entry name" value="C5-MTase"/>
</dbReference>
<evidence type="ECO:0000256" key="3">
    <source>
        <dbReference type="ARBA" id="ARBA00022691"/>
    </source>
</evidence>
<keyword evidence="4" id="KW-0680">Restriction system</keyword>
<dbReference type="Proteomes" id="UP000016620">
    <property type="component" value="Unassembled WGS sequence"/>
</dbReference>
<comment type="catalytic activity">
    <reaction evidence="5 8">
        <text>a 2'-deoxycytidine in DNA + S-adenosyl-L-methionine = a 5-methyl-2'-deoxycytidine in DNA + S-adenosyl-L-homocysteine + H(+)</text>
        <dbReference type="Rhea" id="RHEA:13681"/>
        <dbReference type="Rhea" id="RHEA-COMP:11369"/>
        <dbReference type="Rhea" id="RHEA-COMP:11370"/>
        <dbReference type="ChEBI" id="CHEBI:15378"/>
        <dbReference type="ChEBI" id="CHEBI:57856"/>
        <dbReference type="ChEBI" id="CHEBI:59789"/>
        <dbReference type="ChEBI" id="CHEBI:85452"/>
        <dbReference type="ChEBI" id="CHEBI:85454"/>
        <dbReference type="EC" id="2.1.1.37"/>
    </reaction>
</comment>
<dbReference type="Pfam" id="PF00145">
    <property type="entry name" value="DNA_methylase"/>
    <property type="match status" value="1"/>
</dbReference>
<dbReference type="PANTHER" id="PTHR46098:SF1">
    <property type="entry name" value="TRNA (CYTOSINE(38)-C(5))-METHYLTRANSFERASE"/>
    <property type="match status" value="1"/>
</dbReference>
<name>U2GVP7_9BACT</name>
<dbReference type="PROSITE" id="PS51679">
    <property type="entry name" value="SAM_MT_C5"/>
    <property type="match status" value="1"/>
</dbReference>
<dbReference type="AlphaFoldDB" id="U2GVP7"/>
<keyword evidence="3 6" id="KW-0949">S-adenosyl-L-methionine</keyword>
<reference evidence="9 10" key="1">
    <citation type="journal article" date="2013" name="BMC Genomics">
        <title>Comparative genomics of Campylobacter concisus isolates reveals genetic diversity and provides insights into disease association.</title>
        <authorList>
            <person name="Deshpande N.P."/>
            <person name="Kaakoush N.O."/>
            <person name="Wilkins M.R."/>
            <person name="Mitchell H.M."/>
        </authorList>
    </citation>
    <scope>NUCLEOTIDE SEQUENCE [LARGE SCALE GENOMIC DNA]</scope>
    <source>
        <strain evidence="9 10">UNSWCS</strain>
    </source>
</reference>
<accession>U2GVP7</accession>
<dbReference type="EMBL" id="ANNG01000010">
    <property type="protein sequence ID" value="ERJ30043.1"/>
    <property type="molecule type" value="Genomic_DNA"/>
</dbReference>
<evidence type="ECO:0000256" key="8">
    <source>
        <dbReference type="RuleBase" id="RU000417"/>
    </source>
</evidence>
<evidence type="ECO:0000256" key="7">
    <source>
        <dbReference type="RuleBase" id="RU000416"/>
    </source>
</evidence>
<dbReference type="EC" id="2.1.1.37" evidence="8"/>
<dbReference type="GO" id="GO:0032259">
    <property type="term" value="P:methylation"/>
    <property type="evidence" value="ECO:0007669"/>
    <property type="project" value="UniProtKB-KW"/>
</dbReference>
<dbReference type="GO" id="GO:0003886">
    <property type="term" value="F:DNA (cytosine-5-)-methyltransferase activity"/>
    <property type="evidence" value="ECO:0007669"/>
    <property type="project" value="UniProtKB-EC"/>
</dbReference>
<sequence length="381" mass="42944">MMHKISLATLFSGIGAPEFAAKKVFDSVKMIFACEIDKFARKSYLANHDAPLTFYEGIRDLDAKAYAEQIDILIGGSPCQDFSTAGQRAGENGERGNLIWQFYRIVSEAHPKVFIYENVKGFLSINGGKSYQSFLDALRGLGYFCHAEILNTKDYGIPQNRERLYIVGFLDAQEYHAFCIAPKTGYKRLADFLDTSVDEKYFLSDKALTHFRSKNPKFNGKFEPKNANESIANTLTTKPNHRRTDTFIKVVGELDIKGADCIKRVYDTDGLAPTLTTMGGGGREPKILQRSRGFNKGAEFELCPTISSNSFEHNNLLKNERIRKLTPKECLRLQGFPEGFKIVVSDTQTYKQAGNAMSVNIIKMIFKQIQKASIKQFKLVR</sequence>
<evidence type="ECO:0000256" key="6">
    <source>
        <dbReference type="PROSITE-ProRule" id="PRU01016"/>
    </source>
</evidence>
<dbReference type="PATRIC" id="fig|1242968.3.peg.756"/>
<feature type="active site" evidence="6">
    <location>
        <position position="79"/>
    </location>
</feature>
<dbReference type="InterPro" id="IPR029063">
    <property type="entry name" value="SAM-dependent_MTases_sf"/>
</dbReference>
<dbReference type="PROSITE" id="PS00094">
    <property type="entry name" value="C5_MTASE_1"/>
    <property type="match status" value="1"/>
</dbReference>
<keyword evidence="2 6" id="KW-0808">Transferase</keyword>
<proteinExistence type="inferred from homology"/>
<dbReference type="Gene3D" id="3.90.120.10">
    <property type="entry name" value="DNA Methylase, subunit A, domain 2"/>
    <property type="match status" value="1"/>
</dbReference>
<protein>
    <recommendedName>
        <fullName evidence="8">Cytosine-specific methyltransferase</fullName>
        <ecNumber evidence="8">2.1.1.37</ecNumber>
    </recommendedName>
</protein>
<comment type="similarity">
    <text evidence="6 7">Belongs to the class I-like SAM-binding methyltransferase superfamily. C5-methyltransferase family.</text>
</comment>
<dbReference type="InterPro" id="IPR001525">
    <property type="entry name" value="C5_MeTfrase"/>
</dbReference>